<dbReference type="KEGG" id="bmic:BMR1_03g03786"/>
<dbReference type="AlphaFoldDB" id="A0A1R4AC61"/>
<keyword evidence="3" id="KW-1185">Reference proteome</keyword>
<evidence type="ECO:0000313" key="2">
    <source>
        <dbReference type="EMBL" id="SJK86603.1"/>
    </source>
</evidence>
<dbReference type="PANTHER" id="PTHR23149:SF9">
    <property type="entry name" value="G PATCH DOMAIN-CONTAINING PROTEIN 4"/>
    <property type="match status" value="1"/>
</dbReference>
<accession>A0A1R4AC61</accession>
<dbReference type="GeneID" id="33043721"/>
<feature type="domain" description="G-patch" evidence="1">
    <location>
        <begin position="16"/>
        <end position="62"/>
    </location>
</feature>
<evidence type="ECO:0000259" key="1">
    <source>
        <dbReference type="PROSITE" id="PS50174"/>
    </source>
</evidence>
<gene>
    <name evidence="2" type="ORF">BMR1_03g03786</name>
</gene>
<dbReference type="VEuPathDB" id="PiroplasmaDB:BMR1_03g03786"/>
<reference evidence="2 3" key="3">
    <citation type="journal article" date="2016" name="Sci. Rep.">
        <title>Genome-wide diversity and gene expression profiling of Babesia microti isolates identify polymorphic genes that mediate host-pathogen interactions.</title>
        <authorList>
            <person name="Silva J.C."/>
            <person name="Cornillot E."/>
            <person name="McCracken C."/>
            <person name="Usmani-Brown S."/>
            <person name="Dwivedi A."/>
            <person name="Ifeonu O.O."/>
            <person name="Crabtree J."/>
            <person name="Gotia H.T."/>
            <person name="Virji A.Z."/>
            <person name="Reynes C."/>
            <person name="Colinge J."/>
            <person name="Kumar V."/>
            <person name="Lawres L."/>
            <person name="Pazzi J.E."/>
            <person name="Pablo J.V."/>
            <person name="Hung C."/>
            <person name="Brancato J."/>
            <person name="Kumari P."/>
            <person name="Orvis J."/>
            <person name="Tretina K."/>
            <person name="Chibucos M."/>
            <person name="Ott S."/>
            <person name="Sadzewicz L."/>
            <person name="Sengamalay N."/>
            <person name="Shetty A.C."/>
            <person name="Su Q."/>
            <person name="Tallon L."/>
            <person name="Fraser C.M."/>
            <person name="Frutos R."/>
            <person name="Molina D.M."/>
            <person name="Krause P.J."/>
            <person name="Ben Mamoun C."/>
        </authorList>
    </citation>
    <scope>NUCLEOTIDE SEQUENCE [LARGE SCALE GENOMIC DNA]</scope>
    <source>
        <strain evidence="2 3">RI</strain>
    </source>
</reference>
<proteinExistence type="predicted"/>
<sequence>MGKKKIMLQETAPKVGSSFGEKILRKYGWEDGKGLGKYTNGTIEPIVLQANSGCRGMGDNGRNDDKPGEWDDWWTSMYDNMASKITIRPRN</sequence>
<dbReference type="Proteomes" id="UP000002899">
    <property type="component" value="Chromosome III"/>
</dbReference>
<reference evidence="2 3" key="1">
    <citation type="journal article" date="2012" name="Nucleic Acids Res.">
        <title>Sequencing of the smallest Apicomplexan genome from the human pathogen Babesia microti.</title>
        <authorList>
            <person name="Cornillot E."/>
            <person name="Hadj-Kaddour K."/>
            <person name="Dassouli A."/>
            <person name="Noel B."/>
            <person name="Ranwez V."/>
            <person name="Vacherie B."/>
            <person name="Augagneur Y."/>
            <person name="Bres V."/>
            <person name="Duclos A."/>
            <person name="Randazzo S."/>
            <person name="Carcy B."/>
            <person name="Debierre-Grockiego F."/>
            <person name="Delbecq S."/>
            <person name="Moubri-Menage K."/>
            <person name="Shams-Eldin H."/>
            <person name="Usmani-Brown S."/>
            <person name="Bringaud F."/>
            <person name="Wincker P."/>
            <person name="Vivares C.P."/>
            <person name="Schwarz R.T."/>
            <person name="Schetters T.P."/>
            <person name="Krause P.J."/>
            <person name="Gorenflot A."/>
            <person name="Berry V."/>
            <person name="Barbe V."/>
            <person name="Ben Mamoun C."/>
        </authorList>
    </citation>
    <scope>NUCLEOTIDE SEQUENCE [LARGE SCALE GENOMIC DNA]</scope>
    <source>
        <strain evidence="2 3">RI</strain>
    </source>
</reference>
<dbReference type="GO" id="GO:0003676">
    <property type="term" value="F:nucleic acid binding"/>
    <property type="evidence" value="ECO:0007669"/>
    <property type="project" value="InterPro"/>
</dbReference>
<dbReference type="PANTHER" id="PTHR23149">
    <property type="entry name" value="G PATCH DOMAIN CONTAINING PROTEIN"/>
    <property type="match status" value="1"/>
</dbReference>
<name>A0A1R4AC61_BABMR</name>
<dbReference type="InterPro" id="IPR000467">
    <property type="entry name" value="G_patch_dom"/>
</dbReference>
<evidence type="ECO:0000313" key="3">
    <source>
        <dbReference type="Proteomes" id="UP000002899"/>
    </source>
</evidence>
<protein>
    <recommendedName>
        <fullName evidence="1">G-patch domain-containing protein</fullName>
    </recommendedName>
</protein>
<reference evidence="2 3" key="2">
    <citation type="journal article" date="2013" name="PLoS ONE">
        <title>Whole genome mapping and re-organization of the nuclear and mitochondrial genomes of Babesia microti isolates.</title>
        <authorList>
            <person name="Cornillot E."/>
            <person name="Dassouli A."/>
            <person name="Garg A."/>
            <person name="Pachikara N."/>
            <person name="Randazzo S."/>
            <person name="Depoix D."/>
            <person name="Carcy B."/>
            <person name="Delbecq S."/>
            <person name="Frutos R."/>
            <person name="Silva J.C."/>
            <person name="Sutton R."/>
            <person name="Krause P.J."/>
            <person name="Mamoun C.B."/>
        </authorList>
    </citation>
    <scope>NUCLEOTIDE SEQUENCE [LARGE SCALE GENOMIC DNA]</scope>
    <source>
        <strain evidence="2 3">RI</strain>
    </source>
</reference>
<dbReference type="GO" id="GO:0005730">
    <property type="term" value="C:nucleolus"/>
    <property type="evidence" value="ECO:0007669"/>
    <property type="project" value="TreeGrafter"/>
</dbReference>
<organism evidence="2 3">
    <name type="scientific">Babesia microti (strain RI)</name>
    <dbReference type="NCBI Taxonomy" id="1133968"/>
    <lineage>
        <taxon>Eukaryota</taxon>
        <taxon>Sar</taxon>
        <taxon>Alveolata</taxon>
        <taxon>Apicomplexa</taxon>
        <taxon>Aconoidasida</taxon>
        <taxon>Piroplasmida</taxon>
        <taxon>Babesiidae</taxon>
        <taxon>Babesia</taxon>
    </lineage>
</organism>
<dbReference type="SMART" id="SM00443">
    <property type="entry name" value="G_patch"/>
    <property type="match status" value="1"/>
</dbReference>
<dbReference type="InterPro" id="IPR050656">
    <property type="entry name" value="PINX1"/>
</dbReference>
<dbReference type="EMBL" id="LN871598">
    <property type="protein sequence ID" value="SJK86603.1"/>
    <property type="molecule type" value="Genomic_DNA"/>
</dbReference>
<dbReference type="PROSITE" id="PS50174">
    <property type="entry name" value="G_PATCH"/>
    <property type="match status" value="1"/>
</dbReference>
<dbReference type="Pfam" id="PF01585">
    <property type="entry name" value="G-patch"/>
    <property type="match status" value="1"/>
</dbReference>
<dbReference type="RefSeq" id="XP_021338742.1">
    <property type="nucleotide sequence ID" value="XM_021482196.1"/>
</dbReference>
<dbReference type="OrthoDB" id="10019757at2759"/>